<reference evidence="2" key="2">
    <citation type="submission" date="2020-11" db="EMBL/GenBank/DDBJ databases">
        <authorList>
            <person name="McCartney M.A."/>
            <person name="Auch B."/>
            <person name="Kono T."/>
            <person name="Mallez S."/>
            <person name="Becker A."/>
            <person name="Gohl D.M."/>
            <person name="Silverstein K.A.T."/>
            <person name="Koren S."/>
            <person name="Bechman K.B."/>
            <person name="Herman A."/>
            <person name="Abrahante J.E."/>
            <person name="Garbe J."/>
        </authorList>
    </citation>
    <scope>NUCLEOTIDE SEQUENCE</scope>
    <source>
        <strain evidence="2">Duluth1</strain>
        <tissue evidence="2">Whole animal</tissue>
    </source>
</reference>
<accession>A0A9D4G2V8</accession>
<comment type="caution">
    <text evidence="2">The sequence shown here is derived from an EMBL/GenBank/DDBJ whole genome shotgun (WGS) entry which is preliminary data.</text>
</comment>
<feature type="domain" description="Ig-like" evidence="1">
    <location>
        <begin position="3"/>
        <end position="59"/>
    </location>
</feature>
<dbReference type="SUPFAM" id="SSF48726">
    <property type="entry name" value="Immunoglobulin"/>
    <property type="match status" value="1"/>
</dbReference>
<gene>
    <name evidence="2" type="ORF">DPMN_136169</name>
</gene>
<keyword evidence="3" id="KW-1185">Reference proteome</keyword>
<reference evidence="2" key="1">
    <citation type="journal article" date="2019" name="bioRxiv">
        <title>The Genome of the Zebra Mussel, Dreissena polymorpha: A Resource for Invasive Species Research.</title>
        <authorList>
            <person name="McCartney M.A."/>
            <person name="Auch B."/>
            <person name="Kono T."/>
            <person name="Mallez S."/>
            <person name="Zhang Y."/>
            <person name="Obille A."/>
            <person name="Becker A."/>
            <person name="Abrahante J.E."/>
            <person name="Garbe J."/>
            <person name="Badalamenti J.P."/>
            <person name="Herman A."/>
            <person name="Mangelson H."/>
            <person name="Liachko I."/>
            <person name="Sullivan S."/>
            <person name="Sone E.D."/>
            <person name="Koren S."/>
            <person name="Silverstein K.A.T."/>
            <person name="Beckman K.B."/>
            <person name="Gohl D.M."/>
        </authorList>
    </citation>
    <scope>NUCLEOTIDE SEQUENCE</scope>
    <source>
        <strain evidence="2">Duluth1</strain>
        <tissue evidence="2">Whole animal</tissue>
    </source>
</reference>
<dbReference type="Pfam" id="PF00047">
    <property type="entry name" value="ig"/>
    <property type="match status" value="1"/>
</dbReference>
<sequence>MNPEVDPISLIASQSAQFTCTSDFGRPSPSIFWFKKESARRQSRKRYKRNRCVPDDYFK</sequence>
<proteinExistence type="predicted"/>
<dbReference type="EMBL" id="JAIWYP010000006">
    <property type="protein sequence ID" value="KAH3807821.1"/>
    <property type="molecule type" value="Genomic_DNA"/>
</dbReference>
<organism evidence="2 3">
    <name type="scientific">Dreissena polymorpha</name>
    <name type="common">Zebra mussel</name>
    <name type="synonym">Mytilus polymorpha</name>
    <dbReference type="NCBI Taxonomy" id="45954"/>
    <lineage>
        <taxon>Eukaryota</taxon>
        <taxon>Metazoa</taxon>
        <taxon>Spiralia</taxon>
        <taxon>Lophotrochozoa</taxon>
        <taxon>Mollusca</taxon>
        <taxon>Bivalvia</taxon>
        <taxon>Autobranchia</taxon>
        <taxon>Heteroconchia</taxon>
        <taxon>Euheterodonta</taxon>
        <taxon>Imparidentia</taxon>
        <taxon>Neoheterodontei</taxon>
        <taxon>Myida</taxon>
        <taxon>Dreissenoidea</taxon>
        <taxon>Dreissenidae</taxon>
        <taxon>Dreissena</taxon>
    </lineage>
</organism>
<dbReference type="Gene3D" id="2.60.40.10">
    <property type="entry name" value="Immunoglobulins"/>
    <property type="match status" value="1"/>
</dbReference>
<protein>
    <recommendedName>
        <fullName evidence="1">Ig-like domain-containing protein</fullName>
    </recommendedName>
</protein>
<dbReference type="InterPro" id="IPR007110">
    <property type="entry name" value="Ig-like_dom"/>
</dbReference>
<dbReference type="InterPro" id="IPR013783">
    <property type="entry name" value="Ig-like_fold"/>
</dbReference>
<name>A0A9D4G2V8_DREPO</name>
<evidence type="ECO:0000259" key="1">
    <source>
        <dbReference type="PROSITE" id="PS50835"/>
    </source>
</evidence>
<dbReference type="AlphaFoldDB" id="A0A9D4G2V8"/>
<dbReference type="Proteomes" id="UP000828390">
    <property type="component" value="Unassembled WGS sequence"/>
</dbReference>
<evidence type="ECO:0000313" key="2">
    <source>
        <dbReference type="EMBL" id="KAH3807821.1"/>
    </source>
</evidence>
<dbReference type="InterPro" id="IPR013151">
    <property type="entry name" value="Immunoglobulin_dom"/>
</dbReference>
<dbReference type="PROSITE" id="PS50835">
    <property type="entry name" value="IG_LIKE"/>
    <property type="match status" value="1"/>
</dbReference>
<evidence type="ECO:0000313" key="3">
    <source>
        <dbReference type="Proteomes" id="UP000828390"/>
    </source>
</evidence>
<dbReference type="InterPro" id="IPR036179">
    <property type="entry name" value="Ig-like_dom_sf"/>
</dbReference>